<dbReference type="EMBL" id="JAHBBD010000004">
    <property type="protein sequence ID" value="MBW3082350.1"/>
    <property type="molecule type" value="Genomic_DNA"/>
</dbReference>
<organism evidence="8 9">
    <name type="scientific">Bifidobacterium phasiani</name>
    <dbReference type="NCBI Taxonomy" id="2834431"/>
    <lineage>
        <taxon>Bacteria</taxon>
        <taxon>Bacillati</taxon>
        <taxon>Actinomycetota</taxon>
        <taxon>Actinomycetes</taxon>
        <taxon>Bifidobacteriales</taxon>
        <taxon>Bifidobacteriaceae</taxon>
        <taxon>Bifidobacterium</taxon>
    </lineage>
</organism>
<dbReference type="InterPro" id="IPR050482">
    <property type="entry name" value="Sensor_HK_TwoCompSys"/>
</dbReference>
<feature type="transmembrane region" description="Helical" evidence="7">
    <location>
        <begin position="53"/>
        <end position="76"/>
    </location>
</feature>
<name>A0ABS6W792_9BIFI</name>
<dbReference type="PANTHER" id="PTHR24421:SF10">
    <property type="entry name" value="NITRATE_NITRITE SENSOR PROTEIN NARQ"/>
    <property type="match status" value="1"/>
</dbReference>
<evidence type="ECO:0000313" key="8">
    <source>
        <dbReference type="EMBL" id="MBW3082350.1"/>
    </source>
</evidence>
<evidence type="ECO:0000256" key="7">
    <source>
        <dbReference type="SAM" id="Phobius"/>
    </source>
</evidence>
<comment type="catalytic activity">
    <reaction evidence="1">
        <text>ATP + protein L-histidine = ADP + protein N-phospho-L-histidine.</text>
        <dbReference type="EC" id="2.7.13.3"/>
    </reaction>
</comment>
<keyword evidence="7" id="KW-1133">Transmembrane helix</keyword>
<feature type="transmembrane region" description="Helical" evidence="7">
    <location>
        <begin position="143"/>
        <end position="163"/>
    </location>
</feature>
<keyword evidence="9" id="KW-1185">Reference proteome</keyword>
<keyword evidence="4 8" id="KW-0418">Kinase</keyword>
<gene>
    <name evidence="8" type="ORF">KIH73_02980</name>
</gene>
<keyword evidence="7" id="KW-0472">Membrane</keyword>
<keyword evidence="3" id="KW-0808">Transferase</keyword>
<dbReference type="PANTHER" id="PTHR24421">
    <property type="entry name" value="NITRATE/NITRITE SENSOR PROTEIN NARX-RELATED"/>
    <property type="match status" value="1"/>
</dbReference>
<evidence type="ECO:0000256" key="5">
    <source>
        <dbReference type="ARBA" id="ARBA00023012"/>
    </source>
</evidence>
<dbReference type="RefSeq" id="WP_219080430.1">
    <property type="nucleotide sequence ID" value="NZ_JAHBBD010000004.1"/>
</dbReference>
<dbReference type="Proteomes" id="UP000812844">
    <property type="component" value="Unassembled WGS sequence"/>
</dbReference>
<evidence type="ECO:0000256" key="3">
    <source>
        <dbReference type="ARBA" id="ARBA00022679"/>
    </source>
</evidence>
<evidence type="ECO:0000256" key="6">
    <source>
        <dbReference type="SAM" id="MobiDB-lite"/>
    </source>
</evidence>
<evidence type="ECO:0000256" key="1">
    <source>
        <dbReference type="ARBA" id="ARBA00000085"/>
    </source>
</evidence>
<keyword evidence="7" id="KW-0812">Transmembrane</keyword>
<keyword evidence="5" id="KW-0902">Two-component regulatory system</keyword>
<sequence>MVPLASFMCMAQTSFASLRYTEGTLPYLWVMLSLFVGIASGFLLVARDEYPEATFWTACALVVVFPFDPLIALMAMSALLARRASRTVTVRSVAVAAAVALYAQLRDALNPPDASLWHLIFARPHTGGNTGVPIEMLTGRTPVVVTAILAALIETAIAALVGLHIRSRAVLRAANAKADAAASQAQNLRLDLDNQQLADAIAAEAHDTLAHSLSLIALNASALQAESEKLANDGTDAGDVRRQASSIVEQSRRIRRQAAGALDEAHSIIDMLRHPEQAHLQLAPSDDTALTRESLESLMADARLAGMRLNTWIDIQQLSALDEHIGKIAYRTIQEGLTNARRHAPGAPVSLEVGAAPADGVHIHVSNPVPDARGARGPRAEAAADAAQGDTARRHAGAGLAGIGARARSVGGQCAYGPDDRGMFHVDVRLPWRPAPGEPGGPARPGVAR</sequence>
<feature type="compositionally biased region" description="Low complexity" evidence="6">
    <location>
        <begin position="371"/>
        <end position="390"/>
    </location>
</feature>
<reference evidence="8 9" key="1">
    <citation type="submission" date="2021-05" db="EMBL/GenBank/DDBJ databases">
        <title>Phylogenetic classification of ten novel species belonging to the genus Bifidobacterium comprising B. colchicus sp. nov., B. abeli sp. nov., B. bicoloris sp. nov., B. guerezis sp. nov., B. rosaliae sp. nov., B. santillanensis sp. nov., B. argentati sp. nov., B. amazzoni sp. nov., B. pluviali sp. nov., and B. pinnaculum sp. nov.</title>
        <authorList>
            <person name="Lugli G.A."/>
            <person name="Ruiz Garcia L."/>
            <person name="Margolles A."/>
            <person name="Ventura M."/>
        </authorList>
    </citation>
    <scope>NUCLEOTIDE SEQUENCE [LARGE SCALE GENOMIC DNA]</scope>
    <source>
        <strain evidence="8 9">6T3</strain>
    </source>
</reference>
<comment type="caution">
    <text evidence="8">The sequence shown here is derived from an EMBL/GenBank/DDBJ whole genome shotgun (WGS) entry which is preliminary data.</text>
</comment>
<evidence type="ECO:0000256" key="2">
    <source>
        <dbReference type="ARBA" id="ARBA00012438"/>
    </source>
</evidence>
<evidence type="ECO:0000313" key="9">
    <source>
        <dbReference type="Proteomes" id="UP000812844"/>
    </source>
</evidence>
<protein>
    <recommendedName>
        <fullName evidence="2">histidine kinase</fullName>
        <ecNumber evidence="2">2.7.13.3</ecNumber>
    </recommendedName>
</protein>
<feature type="transmembrane region" description="Helical" evidence="7">
    <location>
        <begin position="27"/>
        <end position="47"/>
    </location>
</feature>
<evidence type="ECO:0000256" key="4">
    <source>
        <dbReference type="ARBA" id="ARBA00022777"/>
    </source>
</evidence>
<proteinExistence type="predicted"/>
<dbReference type="EC" id="2.7.13.3" evidence="2"/>
<accession>A0ABS6W792</accession>
<feature type="region of interest" description="Disordered" evidence="6">
    <location>
        <begin position="371"/>
        <end position="393"/>
    </location>
</feature>
<dbReference type="GO" id="GO:0016301">
    <property type="term" value="F:kinase activity"/>
    <property type="evidence" value="ECO:0007669"/>
    <property type="project" value="UniProtKB-KW"/>
</dbReference>